<reference evidence="1" key="1">
    <citation type="submission" date="2022-06" db="EMBL/GenBank/DDBJ databases">
        <title>The First Complete Genome of the Simian Malaria Parasite Plasmodium brasilianum.</title>
        <authorList>
            <person name="Bajic M."/>
            <person name="Ravishankar S."/>
        </authorList>
    </citation>
    <scope>NUCLEOTIDE SEQUENCE</scope>
    <source>
        <strain evidence="1">Bolivian I</strain>
    </source>
</reference>
<comment type="caution">
    <text evidence="1">The sequence shown here is derived from an EMBL/GenBank/DDBJ whole genome shotgun (WGS) entry which is preliminary data.</text>
</comment>
<keyword evidence="2" id="KW-1185">Reference proteome</keyword>
<dbReference type="EMBL" id="CM043769">
    <property type="protein sequence ID" value="KAI4841209.1"/>
    <property type="molecule type" value="Genomic_DNA"/>
</dbReference>
<evidence type="ECO:0000313" key="1">
    <source>
        <dbReference type="EMBL" id="KAI4841209.1"/>
    </source>
</evidence>
<name>A0ACB9YF89_PLABR</name>
<dbReference type="Proteomes" id="UP001056978">
    <property type="component" value="Chromosome 1"/>
</dbReference>
<gene>
    <name evidence="1" type="ORF">MKS88_000446</name>
</gene>
<sequence>MSEDNLENAPTLKSNNVISFIIECRNSIRYAGICIYNMHTNCFSLCEYIENEHLTVLESVIIQCRPTLFLYFPSNDKIDDKRIKLILDLCEVKGCELPRNYFQSTSIENDLSKLIKETEDVKNYIFFFKLELACKSLCSIIKHLNLLNDDNTVNKCILKNYNINEYMKLDKAAVVALNIYAETGTDKKKQSNNTMTLYKFLNKCKTKIGERKLLEWIMHPLRDEHKINERLDIVEIFKEDGVTRSLIQSDYLRKVCDIHIIIKKLKIISSNSSVSNEDKKRGNKVNNSKTGCTIEDLVKLYDSIIESKKIYYCLGEYKGKHRCTLERNFLTPLKDVLISLDSFLKLIELTIDLDEVQNNNFLISRKFDEELEKLANEKEEIYNLIKGHRIEVEEDINYLKGGVSSSSNSSNKRNYANNSNTTTMKEDIKLVECNTNIFLFRAVKKDITYIQQRKKVYMQVRMNKNEILFHTNKLKDLCKKYEYVLHEYNTSQEQLANKAIQVASSYWEPVVKLSKIISQIDVLCAFAFVSASSISVYVRPIVEQNGKILHMEGSRHPLVESNFLLVNNFIPNNVCMNKDDKRLNIITGPNMGGKSTYIRQIALICLMSQIGCFVPCNYAKLPICSQIMCRVGSSDIQLKGISTFFSEMIEIAAIIKNADENSLVIIDELGRGTSTYEGFGISWSIAHYILTKIKCFCLFATHFHEMSNLETEYIGCTNNHVGAKIDTQKKKISFLYEVKKGYADKSYGVHVAQIAKLPQSVIDKAFEKSKELESVENRHYFKTKLQAKNQLDRDQTDIYQNSQKFLNDIFSASDDYQFVSAVKQNAALLNEMIKFCKFIKNIYDGKDGVTLEEGKKREVSTRNAYEMYTNEVYR</sequence>
<proteinExistence type="predicted"/>
<protein>
    <submittedName>
        <fullName evidence="1">DNA mismatch repair protein MSH2</fullName>
    </submittedName>
</protein>
<organism evidence="1 2">
    <name type="scientific">Plasmodium brasilianum</name>
    <dbReference type="NCBI Taxonomy" id="5824"/>
    <lineage>
        <taxon>Eukaryota</taxon>
        <taxon>Sar</taxon>
        <taxon>Alveolata</taxon>
        <taxon>Apicomplexa</taxon>
        <taxon>Aconoidasida</taxon>
        <taxon>Haemosporida</taxon>
        <taxon>Plasmodiidae</taxon>
        <taxon>Plasmodium</taxon>
        <taxon>Plasmodium (Plasmodium)</taxon>
    </lineage>
</organism>
<evidence type="ECO:0000313" key="2">
    <source>
        <dbReference type="Proteomes" id="UP001056978"/>
    </source>
</evidence>
<accession>A0ACB9YF89</accession>